<protein>
    <recommendedName>
        <fullName evidence="8">MPN domain-containing protein</fullName>
    </recommendedName>
</protein>
<dbReference type="GO" id="GO:0046872">
    <property type="term" value="F:metal ion binding"/>
    <property type="evidence" value="ECO:0007669"/>
    <property type="project" value="UniProtKB-KW"/>
</dbReference>
<dbReference type="Pfam" id="PF04002">
    <property type="entry name" value="RadC"/>
    <property type="match status" value="1"/>
</dbReference>
<dbReference type="EMBL" id="LT907978">
    <property type="protein sequence ID" value="SOB72676.1"/>
    <property type="molecule type" value="Genomic_DNA"/>
</dbReference>
<keyword evidence="4" id="KW-0378">Hydrolase</keyword>
<dbReference type="InterPro" id="IPR001405">
    <property type="entry name" value="UPF0758"/>
</dbReference>
<gene>
    <name evidence="9" type="ORF">EHLA_2043</name>
</gene>
<dbReference type="Pfam" id="PF06114">
    <property type="entry name" value="Peptidase_M78"/>
    <property type="match status" value="1"/>
</dbReference>
<dbReference type="CDD" id="cd08071">
    <property type="entry name" value="MPN_DUF2466"/>
    <property type="match status" value="1"/>
</dbReference>
<accession>A0A285PU32</accession>
<dbReference type="Gene3D" id="1.10.10.2910">
    <property type="match status" value="1"/>
</dbReference>
<feature type="domain" description="MPN" evidence="8">
    <location>
        <begin position="23"/>
        <end position="146"/>
    </location>
</feature>
<dbReference type="InterPro" id="IPR020891">
    <property type="entry name" value="UPF0758_CS"/>
</dbReference>
<feature type="region of interest" description="Disordered" evidence="7">
    <location>
        <begin position="283"/>
        <end position="307"/>
    </location>
</feature>
<dbReference type="PROSITE" id="PS01302">
    <property type="entry name" value="UPF0758"/>
    <property type="match status" value="1"/>
</dbReference>
<dbReference type="InterPro" id="IPR010359">
    <property type="entry name" value="IrrE_HExxH"/>
</dbReference>
<keyword evidence="2" id="KW-0645">Protease</keyword>
<dbReference type="AlphaFoldDB" id="A0A285PU32"/>
<dbReference type="Pfam" id="PF08401">
    <property type="entry name" value="ArdcN"/>
    <property type="match status" value="1"/>
</dbReference>
<dbReference type="InterPro" id="IPR037518">
    <property type="entry name" value="MPN"/>
</dbReference>
<dbReference type="PANTHER" id="PTHR30471">
    <property type="entry name" value="DNA REPAIR PROTEIN RADC"/>
    <property type="match status" value="1"/>
</dbReference>
<dbReference type="PANTHER" id="PTHR30471:SF3">
    <property type="entry name" value="UPF0758 PROTEIN YEES-RELATED"/>
    <property type="match status" value="1"/>
</dbReference>
<reference evidence="10" key="1">
    <citation type="submission" date="2017-09" db="EMBL/GenBank/DDBJ databases">
        <authorList>
            <person name="Shetty A S."/>
        </authorList>
    </citation>
    <scope>NUCLEOTIDE SEQUENCE [LARGE SCALE GENOMIC DNA]</scope>
</reference>
<dbReference type="InterPro" id="IPR025657">
    <property type="entry name" value="RadC_JAB"/>
</dbReference>
<dbReference type="Gene3D" id="3.40.140.10">
    <property type="entry name" value="Cytidine Deaminase, domain 2"/>
    <property type="match status" value="1"/>
</dbReference>
<keyword evidence="10" id="KW-1185">Reference proteome</keyword>
<keyword evidence="3" id="KW-0479">Metal-binding</keyword>
<keyword evidence="5" id="KW-0862">Zinc</keyword>
<proteinExistence type="inferred from homology"/>
<evidence type="ECO:0000256" key="5">
    <source>
        <dbReference type="ARBA" id="ARBA00022833"/>
    </source>
</evidence>
<evidence type="ECO:0000259" key="8">
    <source>
        <dbReference type="PROSITE" id="PS50249"/>
    </source>
</evidence>
<feature type="compositionally biased region" description="Basic and acidic residues" evidence="7">
    <location>
        <begin position="533"/>
        <end position="560"/>
    </location>
</feature>
<evidence type="ECO:0000256" key="6">
    <source>
        <dbReference type="ARBA" id="ARBA00023049"/>
    </source>
</evidence>
<evidence type="ECO:0000256" key="1">
    <source>
        <dbReference type="ARBA" id="ARBA00010243"/>
    </source>
</evidence>
<sequence>MSDRLKQVAIRLVEQPPLYSETPMDGPEAAVRVMHDLLADMDREVFCIVNLQSDLRPINMNIVSVGALDHTIAHPREIFKSAILSNASRILLAHNHPSGVLTPSNEDIQTTARIQEAGELMGIPLVDHIIVAKGQEYYSFKEKDVPPLPGASLVRKLDELYFAGDKTEEEKEYPLLREGEGKGAEKAGTATIPLPVSGKDMKSILASLEEGVKGIFTGERYAEFLKTMSRFHRYSFQNTLLIAMQRPDATLVAGYRKWQSMGRQVRRGEKGITIVAPAPVKRKREQDVSVQNESPVPDGEGKEEEAETVIPRFKAATVFDIGQTEGRPVETLEPEELTDAVKDHDLFLKAIRELSPVPIRMDEIEGQAKGFYDTGAREIVVQKGMSESQTIKTAVHETCHAMLHDRETMEKEGVQKDQMTREIEAESVAYCVCSAFRIDTSGYSFPYIAGWSSGRDMKELKASMDTIRETAGKLIDGLSEKLRLFLAEEKQQAMEEDRDQGLFLLEDIGRTLEAAKENNRYVKDSLKQLGIRQEGKPKEVPGVRPEQKRKEHKTEKAIGR</sequence>
<evidence type="ECO:0000256" key="3">
    <source>
        <dbReference type="ARBA" id="ARBA00022723"/>
    </source>
</evidence>
<evidence type="ECO:0000313" key="9">
    <source>
        <dbReference type="EMBL" id="SOB72676.1"/>
    </source>
</evidence>
<keyword evidence="6" id="KW-0482">Metalloprotease</keyword>
<comment type="similarity">
    <text evidence="1">Belongs to the UPF0758 family.</text>
</comment>
<dbReference type="RefSeq" id="WP_096240657.1">
    <property type="nucleotide sequence ID" value="NZ_LT907978.1"/>
</dbReference>
<evidence type="ECO:0000256" key="2">
    <source>
        <dbReference type="ARBA" id="ARBA00022670"/>
    </source>
</evidence>
<dbReference type="KEGG" id="ehl:EHLA_2043"/>
<dbReference type="PROSITE" id="PS50249">
    <property type="entry name" value="MPN"/>
    <property type="match status" value="1"/>
</dbReference>
<evidence type="ECO:0000313" key="10">
    <source>
        <dbReference type="Proteomes" id="UP000217549"/>
    </source>
</evidence>
<name>A0A285PU32_9FIRM</name>
<organism evidence="9 10">
    <name type="scientific">Anaerobutyricum hallii</name>
    <dbReference type="NCBI Taxonomy" id="39488"/>
    <lineage>
        <taxon>Bacteria</taxon>
        <taxon>Bacillati</taxon>
        <taxon>Bacillota</taxon>
        <taxon>Clostridia</taxon>
        <taxon>Lachnospirales</taxon>
        <taxon>Lachnospiraceae</taxon>
        <taxon>Anaerobutyricum</taxon>
    </lineage>
</organism>
<dbReference type="Proteomes" id="UP000217549">
    <property type="component" value="Chromosome I"/>
</dbReference>
<dbReference type="GO" id="GO:0006508">
    <property type="term" value="P:proteolysis"/>
    <property type="evidence" value="ECO:0007669"/>
    <property type="project" value="UniProtKB-KW"/>
</dbReference>
<feature type="region of interest" description="Disordered" evidence="7">
    <location>
        <begin position="528"/>
        <end position="560"/>
    </location>
</feature>
<evidence type="ECO:0000256" key="7">
    <source>
        <dbReference type="SAM" id="MobiDB-lite"/>
    </source>
</evidence>
<evidence type="ECO:0000256" key="4">
    <source>
        <dbReference type="ARBA" id="ARBA00022801"/>
    </source>
</evidence>
<dbReference type="InterPro" id="IPR013610">
    <property type="entry name" value="ArdC_N"/>
</dbReference>
<dbReference type="GO" id="GO:0003697">
    <property type="term" value="F:single-stranded DNA binding"/>
    <property type="evidence" value="ECO:0007669"/>
    <property type="project" value="InterPro"/>
</dbReference>
<dbReference type="GO" id="GO:0008237">
    <property type="term" value="F:metallopeptidase activity"/>
    <property type="evidence" value="ECO:0007669"/>
    <property type="project" value="UniProtKB-KW"/>
</dbReference>